<dbReference type="Proteomes" id="UP000694843">
    <property type="component" value="Unplaced"/>
</dbReference>
<accession>A0A8B7NKM2</accession>
<evidence type="ECO:0000256" key="1">
    <source>
        <dbReference type="SAM" id="MobiDB-lite"/>
    </source>
</evidence>
<feature type="compositionally biased region" description="Basic and acidic residues" evidence="1">
    <location>
        <begin position="77"/>
        <end position="94"/>
    </location>
</feature>
<dbReference type="RefSeq" id="XP_018014205.1">
    <property type="nucleotide sequence ID" value="XM_018158716.2"/>
</dbReference>
<feature type="region of interest" description="Disordered" evidence="1">
    <location>
        <begin position="390"/>
        <end position="410"/>
    </location>
</feature>
<name>A0A8B7NKM2_HYAAZ</name>
<reference evidence="3" key="1">
    <citation type="submission" date="2025-08" db="UniProtKB">
        <authorList>
            <consortium name="RefSeq"/>
        </authorList>
    </citation>
    <scope>IDENTIFICATION</scope>
    <source>
        <tissue evidence="3">Whole organism</tissue>
    </source>
</reference>
<gene>
    <name evidence="3" type="primary">LOC108671220</name>
</gene>
<feature type="region of interest" description="Disordered" evidence="1">
    <location>
        <begin position="76"/>
        <end position="127"/>
    </location>
</feature>
<organism evidence="2 3">
    <name type="scientific">Hyalella azteca</name>
    <name type="common">Amphipod</name>
    <dbReference type="NCBI Taxonomy" id="294128"/>
    <lineage>
        <taxon>Eukaryota</taxon>
        <taxon>Metazoa</taxon>
        <taxon>Ecdysozoa</taxon>
        <taxon>Arthropoda</taxon>
        <taxon>Crustacea</taxon>
        <taxon>Multicrustacea</taxon>
        <taxon>Malacostraca</taxon>
        <taxon>Eumalacostraca</taxon>
        <taxon>Peracarida</taxon>
        <taxon>Amphipoda</taxon>
        <taxon>Senticaudata</taxon>
        <taxon>Talitrida</taxon>
        <taxon>Talitroidea</taxon>
        <taxon>Hyalellidae</taxon>
        <taxon>Hyalella</taxon>
    </lineage>
</organism>
<sequence length="410" mass="45886">MGNFLYSCCPPSAYSLVRYQAVTVRPRRGSEDERLELEIRTQPNGWQSAGASSDDELILSLTYTSDEDSVIYEFEEHDNVRNEQEESATTDDRSSSSNLEAGNLGTVKQLPLAPNNFSNKISKKSRHNLGQNSNQFISKASGLVTRFEQICFDINNSSESINDAGRAKHSTRDMFHRQEIRANDRNDELERSMDAKEGFINETKIHLHSSSNNIYERPAPTGESGIHKSSNASSTDETSQLCQSFTGLHTGAVQEHHLASLIVNPLADTEPFTYSSPPREPVTLAHDLLEVQSQRTTSIELEWDQEPDMSQYKSTKALHTTSHTVDSSMGGLSSSRLRSLCSTPASLEWDFKESTTSLQAAPLVTQEDEDLWGASETEELLQEIELLASRALRDEDELEPELDDRSFDER</sequence>
<proteinExistence type="predicted"/>
<protein>
    <submittedName>
        <fullName evidence="3">Uncharacterized protein LOC108671220 isoform X1</fullName>
    </submittedName>
</protein>
<feature type="region of interest" description="Disordered" evidence="1">
    <location>
        <begin position="212"/>
        <end position="238"/>
    </location>
</feature>
<feature type="compositionally biased region" description="Polar residues" evidence="1">
    <location>
        <begin position="227"/>
        <end position="238"/>
    </location>
</feature>
<dbReference type="GeneID" id="108671220"/>
<keyword evidence="2" id="KW-1185">Reference proteome</keyword>
<dbReference type="AlphaFoldDB" id="A0A8B7NKM2"/>
<evidence type="ECO:0000313" key="2">
    <source>
        <dbReference type="Proteomes" id="UP000694843"/>
    </source>
</evidence>
<dbReference type="KEGG" id="hazt:108671220"/>
<evidence type="ECO:0000313" key="3">
    <source>
        <dbReference type="RefSeq" id="XP_018014205.1"/>
    </source>
</evidence>